<dbReference type="AlphaFoldDB" id="S3JGD1"/>
<dbReference type="Proteomes" id="UP000014585">
    <property type="component" value="Unassembled WGS sequence"/>
</dbReference>
<comment type="caution">
    <text evidence="2">The sequence shown here is derived from an EMBL/GenBank/DDBJ whole genome shotgun (WGS) entry which is preliminary data.</text>
</comment>
<sequence length="40" mass="4784">MEEQTLFATSFYHIAQLALAVSYPQSWDLFFFIFFILSLF</sequence>
<name>S3JGD1_9ENTR</name>
<protein>
    <submittedName>
        <fullName evidence="2">Uncharacterized protein</fullName>
    </submittedName>
</protein>
<keyword evidence="1" id="KW-0472">Membrane</keyword>
<gene>
    <name evidence="2" type="ORF">HMPREF0201_04891</name>
</gene>
<feature type="transmembrane region" description="Helical" evidence="1">
    <location>
        <begin position="12"/>
        <end position="37"/>
    </location>
</feature>
<dbReference type="PATRIC" id="fig|566551.4.peg.4472"/>
<reference evidence="2 3" key="1">
    <citation type="submission" date="2013-04" db="EMBL/GenBank/DDBJ databases">
        <authorList>
            <person name="Weinstock G."/>
            <person name="Sodergren E."/>
            <person name="Lobos E.A."/>
            <person name="Fulton L."/>
            <person name="Fulton R."/>
            <person name="Courtney L."/>
            <person name="Fronick C."/>
            <person name="O'Laughlin M."/>
            <person name="Godfrey J."/>
            <person name="Wilson R.M."/>
            <person name="Miner T."/>
            <person name="Farmer C."/>
            <person name="Delehaunty K."/>
            <person name="Cordes M."/>
            <person name="Minx P."/>
            <person name="Tomlinson C."/>
            <person name="Chen J."/>
            <person name="Wollam A."/>
            <person name="Pepin K.H."/>
            <person name="Palsikar V.B."/>
            <person name="Zhang X."/>
            <person name="Suruliraj S."/>
            <person name="Perna N.T."/>
            <person name="Plunkett G."/>
            <person name="Warren W."/>
            <person name="Mitreva M."/>
            <person name="Mardis E.R."/>
            <person name="Wilson R.K."/>
        </authorList>
    </citation>
    <scope>NUCLEOTIDE SEQUENCE [LARGE SCALE GENOMIC DNA]</scope>
    <source>
        <strain evidence="2 3">DSM 4568</strain>
    </source>
</reference>
<evidence type="ECO:0000256" key="1">
    <source>
        <dbReference type="SAM" id="Phobius"/>
    </source>
</evidence>
<dbReference type="HOGENOM" id="CLU_3286861_0_0_6"/>
<evidence type="ECO:0000313" key="2">
    <source>
        <dbReference type="EMBL" id="EPF12209.1"/>
    </source>
</evidence>
<accession>S3JGD1</accession>
<evidence type="ECO:0000313" key="3">
    <source>
        <dbReference type="Proteomes" id="UP000014585"/>
    </source>
</evidence>
<keyword evidence="1" id="KW-1133">Transmembrane helix</keyword>
<organism evidence="2 3">
    <name type="scientific">Cedecea davisae DSM 4568</name>
    <dbReference type="NCBI Taxonomy" id="566551"/>
    <lineage>
        <taxon>Bacteria</taxon>
        <taxon>Pseudomonadati</taxon>
        <taxon>Pseudomonadota</taxon>
        <taxon>Gammaproteobacteria</taxon>
        <taxon>Enterobacterales</taxon>
        <taxon>Enterobacteriaceae</taxon>
        <taxon>Cedecea</taxon>
    </lineage>
</organism>
<proteinExistence type="predicted"/>
<keyword evidence="1" id="KW-0812">Transmembrane</keyword>
<dbReference type="EMBL" id="ATDT01000043">
    <property type="protein sequence ID" value="EPF12209.1"/>
    <property type="molecule type" value="Genomic_DNA"/>
</dbReference>